<keyword evidence="1" id="KW-0547">Nucleotide-binding</keyword>
<comment type="caution">
    <text evidence="6">The sequence shown here is derived from an EMBL/GenBank/DDBJ whole genome shotgun (WGS) entry which is preliminary data.</text>
</comment>
<evidence type="ECO:0000256" key="1">
    <source>
        <dbReference type="ARBA" id="ARBA00022741"/>
    </source>
</evidence>
<keyword evidence="3" id="KW-0648">Protein biosynthesis</keyword>
<keyword evidence="4" id="KW-0342">GTP-binding</keyword>
<proteinExistence type="predicted"/>
<dbReference type="InterPro" id="IPR009001">
    <property type="entry name" value="Transl_elong_EF1A/Init_IF2_C"/>
</dbReference>
<dbReference type="GO" id="GO:0005525">
    <property type="term" value="F:GTP binding"/>
    <property type="evidence" value="ECO:0007669"/>
    <property type="project" value="UniProtKB-KW"/>
</dbReference>
<dbReference type="GO" id="GO:0003746">
    <property type="term" value="F:translation elongation factor activity"/>
    <property type="evidence" value="ECO:0007669"/>
    <property type="project" value="UniProtKB-KW"/>
</dbReference>
<reference evidence="6" key="1">
    <citation type="submission" date="2018-12" db="EMBL/GenBank/DDBJ databases">
        <title>Draft genome sequence of Flaovobacterium columnare BGFS27 isolated from channel catfish in Alabama.</title>
        <authorList>
            <person name="Cai W."/>
            <person name="Arias C."/>
        </authorList>
    </citation>
    <scope>NUCLEOTIDE SEQUENCE [LARGE SCALE GENOMIC DNA]</scope>
    <source>
        <strain evidence="6">BGFS27</strain>
    </source>
</reference>
<organism evidence="6">
    <name type="scientific">Flavobacterium columnare</name>
    <dbReference type="NCBI Taxonomy" id="996"/>
    <lineage>
        <taxon>Bacteria</taxon>
        <taxon>Pseudomonadati</taxon>
        <taxon>Bacteroidota</taxon>
        <taxon>Flavobacteriia</taxon>
        <taxon>Flavobacteriales</taxon>
        <taxon>Flavobacteriaceae</taxon>
        <taxon>Flavobacterium</taxon>
    </lineage>
</organism>
<dbReference type="AlphaFoldDB" id="A0AA94EYU0"/>
<name>A0AA94EYU0_9FLAO</name>
<keyword evidence="2" id="KW-0251">Elongation factor</keyword>
<dbReference type="InterPro" id="IPR004160">
    <property type="entry name" value="Transl_elong_EFTu/EF1A_C"/>
</dbReference>
<dbReference type="SUPFAM" id="SSF50465">
    <property type="entry name" value="EF-Tu/eEF-1alpha/eIF2-gamma C-terminal domain"/>
    <property type="match status" value="1"/>
</dbReference>
<accession>A0AA94EYU0</accession>
<sequence length="68" mass="8034">MTSIYPTPHLEAEIYYLTEAEGGRKTPVASGYRGQFYYVGKDWDYRLNPATDRFKYEMQPYPKVAFRV</sequence>
<evidence type="ECO:0000256" key="2">
    <source>
        <dbReference type="ARBA" id="ARBA00022768"/>
    </source>
</evidence>
<feature type="domain" description="Translation elongation factor EFTu/EF1A C-terminal" evidence="5">
    <location>
        <begin position="4"/>
        <end position="40"/>
    </location>
</feature>
<protein>
    <recommendedName>
        <fullName evidence="5">Translation elongation factor EFTu/EF1A C-terminal domain-containing protein</fullName>
    </recommendedName>
</protein>
<evidence type="ECO:0000256" key="3">
    <source>
        <dbReference type="ARBA" id="ARBA00022917"/>
    </source>
</evidence>
<gene>
    <name evidence="6" type="ORF">EJB19_05215</name>
</gene>
<evidence type="ECO:0000259" key="5">
    <source>
        <dbReference type="Pfam" id="PF03143"/>
    </source>
</evidence>
<evidence type="ECO:0000256" key="4">
    <source>
        <dbReference type="ARBA" id="ARBA00023134"/>
    </source>
</evidence>
<evidence type="ECO:0000313" key="6">
    <source>
        <dbReference type="EMBL" id="RVU87631.1"/>
    </source>
</evidence>
<dbReference type="Pfam" id="PF03143">
    <property type="entry name" value="GTP_EFTU_D3"/>
    <property type="match status" value="1"/>
</dbReference>
<dbReference type="Gene3D" id="2.40.30.10">
    <property type="entry name" value="Translation factors"/>
    <property type="match status" value="1"/>
</dbReference>
<dbReference type="EMBL" id="RWGX01000004">
    <property type="protein sequence ID" value="RVU87631.1"/>
    <property type="molecule type" value="Genomic_DNA"/>
</dbReference>
<dbReference type="RefSeq" id="WP_088420254.1">
    <property type="nucleotide sequence ID" value="NZ_RWGX02000016.1"/>
</dbReference>